<gene>
    <name evidence="1" type="ORF">UFOPK3662_02935</name>
</gene>
<name>A0A6J7KPJ1_9ZZZZ</name>
<proteinExistence type="predicted"/>
<accession>A0A6J7KPJ1</accession>
<evidence type="ECO:0000313" key="1">
    <source>
        <dbReference type="EMBL" id="CAB4956743.1"/>
    </source>
</evidence>
<dbReference type="EMBL" id="CAFBMW010000029">
    <property type="protein sequence ID" value="CAB4956743.1"/>
    <property type="molecule type" value="Genomic_DNA"/>
</dbReference>
<dbReference type="AlphaFoldDB" id="A0A6J7KPJ1"/>
<organism evidence="1">
    <name type="scientific">freshwater metagenome</name>
    <dbReference type="NCBI Taxonomy" id="449393"/>
    <lineage>
        <taxon>unclassified sequences</taxon>
        <taxon>metagenomes</taxon>
        <taxon>ecological metagenomes</taxon>
    </lineage>
</organism>
<sequence length="37" mass="4200">MLDVMSKLIFDNRFIAVMFVALLFVNAFAIQSGWYGA</sequence>
<reference evidence="1" key="1">
    <citation type="submission" date="2020-05" db="EMBL/GenBank/DDBJ databases">
        <authorList>
            <person name="Chiriac C."/>
            <person name="Salcher M."/>
            <person name="Ghai R."/>
            <person name="Kavagutti S V."/>
        </authorList>
    </citation>
    <scope>NUCLEOTIDE SEQUENCE</scope>
</reference>
<protein>
    <submittedName>
        <fullName evidence="1">Unannotated protein</fullName>
    </submittedName>
</protein>